<dbReference type="Pfam" id="PF02687">
    <property type="entry name" value="FtsX"/>
    <property type="match status" value="2"/>
</dbReference>
<protein>
    <submittedName>
        <fullName evidence="8">Putative ABC transport system permease protein</fullName>
    </submittedName>
</protein>
<dbReference type="PANTHER" id="PTHR30287:SF2">
    <property type="entry name" value="BLL1001 PROTEIN"/>
    <property type="match status" value="1"/>
</dbReference>
<keyword evidence="4 6" id="KW-1133">Transmembrane helix</keyword>
<feature type="transmembrane region" description="Helical" evidence="6">
    <location>
        <begin position="721"/>
        <end position="752"/>
    </location>
</feature>
<evidence type="ECO:0000256" key="2">
    <source>
        <dbReference type="ARBA" id="ARBA00022475"/>
    </source>
</evidence>
<organism evidence="8 9">
    <name type="scientific">Lipingzhangella halophila</name>
    <dbReference type="NCBI Taxonomy" id="1783352"/>
    <lineage>
        <taxon>Bacteria</taxon>
        <taxon>Bacillati</taxon>
        <taxon>Actinomycetota</taxon>
        <taxon>Actinomycetes</taxon>
        <taxon>Streptosporangiales</taxon>
        <taxon>Nocardiopsidaceae</taxon>
        <taxon>Lipingzhangella</taxon>
    </lineage>
</organism>
<dbReference type="InterPro" id="IPR003838">
    <property type="entry name" value="ABC3_permease_C"/>
</dbReference>
<keyword evidence="9" id="KW-1185">Reference proteome</keyword>
<dbReference type="Proteomes" id="UP000523007">
    <property type="component" value="Unassembled WGS sequence"/>
</dbReference>
<evidence type="ECO:0000259" key="7">
    <source>
        <dbReference type="Pfam" id="PF02687"/>
    </source>
</evidence>
<comment type="caution">
    <text evidence="8">The sequence shown here is derived from an EMBL/GenBank/DDBJ whole genome shotgun (WGS) entry which is preliminary data.</text>
</comment>
<feature type="transmembrane region" description="Helical" evidence="6">
    <location>
        <begin position="322"/>
        <end position="342"/>
    </location>
</feature>
<feature type="transmembrane region" description="Helical" evidence="6">
    <location>
        <begin position="362"/>
        <end position="382"/>
    </location>
</feature>
<keyword evidence="5 6" id="KW-0472">Membrane</keyword>
<reference evidence="8 9" key="1">
    <citation type="submission" date="2020-08" db="EMBL/GenBank/DDBJ databases">
        <title>Sequencing the genomes of 1000 actinobacteria strains.</title>
        <authorList>
            <person name="Klenk H.-P."/>
        </authorList>
    </citation>
    <scope>NUCLEOTIDE SEQUENCE [LARGE SCALE GENOMIC DNA]</scope>
    <source>
        <strain evidence="8 9">DSM 102030</strain>
    </source>
</reference>
<dbReference type="PANTHER" id="PTHR30287">
    <property type="entry name" value="MEMBRANE COMPONENT OF PREDICTED ABC SUPERFAMILY METABOLITE UPTAKE TRANSPORTER"/>
    <property type="match status" value="1"/>
</dbReference>
<evidence type="ECO:0000256" key="3">
    <source>
        <dbReference type="ARBA" id="ARBA00022692"/>
    </source>
</evidence>
<dbReference type="GO" id="GO:0005886">
    <property type="term" value="C:plasma membrane"/>
    <property type="evidence" value="ECO:0007669"/>
    <property type="project" value="UniProtKB-SubCell"/>
</dbReference>
<evidence type="ECO:0000256" key="6">
    <source>
        <dbReference type="SAM" id="Phobius"/>
    </source>
</evidence>
<dbReference type="AlphaFoldDB" id="A0A7W7RCL6"/>
<evidence type="ECO:0000313" key="9">
    <source>
        <dbReference type="Proteomes" id="UP000523007"/>
    </source>
</evidence>
<evidence type="ECO:0000256" key="4">
    <source>
        <dbReference type="ARBA" id="ARBA00022989"/>
    </source>
</evidence>
<feature type="transmembrane region" description="Helical" evidence="6">
    <location>
        <begin position="20"/>
        <end position="42"/>
    </location>
</feature>
<evidence type="ECO:0000256" key="5">
    <source>
        <dbReference type="ARBA" id="ARBA00023136"/>
    </source>
</evidence>
<accession>A0A7W7RCL6</accession>
<feature type="transmembrane region" description="Helical" evidence="6">
    <location>
        <begin position="263"/>
        <end position="288"/>
    </location>
</feature>
<evidence type="ECO:0000256" key="1">
    <source>
        <dbReference type="ARBA" id="ARBA00004651"/>
    </source>
</evidence>
<gene>
    <name evidence="8" type="ORF">F4561_000332</name>
</gene>
<feature type="domain" description="ABC3 transporter permease C-terminal" evidence="7">
    <location>
        <begin position="672"/>
        <end position="784"/>
    </location>
</feature>
<evidence type="ECO:0000313" key="8">
    <source>
        <dbReference type="EMBL" id="MBB4929512.1"/>
    </source>
</evidence>
<dbReference type="RefSeq" id="WP_184574067.1">
    <property type="nucleotide sequence ID" value="NZ_JACHJT010000001.1"/>
</dbReference>
<feature type="transmembrane region" description="Helical" evidence="6">
    <location>
        <begin position="764"/>
        <end position="787"/>
    </location>
</feature>
<dbReference type="EMBL" id="JACHJT010000001">
    <property type="protein sequence ID" value="MBB4929512.1"/>
    <property type="molecule type" value="Genomic_DNA"/>
</dbReference>
<comment type="subcellular location">
    <subcellularLocation>
        <location evidence="1">Cell membrane</location>
        <topology evidence="1">Multi-pass membrane protein</topology>
    </subcellularLocation>
</comment>
<name>A0A7W7RCL6_9ACTN</name>
<sequence length="800" mass="87047">MKDSLYFRSAYNDLIKNKGVNVALVVVLILSAFLMATGSMVMERLVGSVDQLFDEAKPPHFLQMHKGDYDPDALARFASEQPEVDAWLVEEMLGFDGAAIAWQRPETGESGDLSDSLIDNLFVTQNEEFDFLIDETGAIPRPSQGEVYVPVAYQQRFDLRAGDELAVRTDTGIRDLRIEGFVRDSQMASSLSSATRFLVSDADFRELEQGGGGAPEVIVEYRLTDPSSISELQRAYESDEALPKNGQAVTFQMIRIINAFSDGLVAVALVFVSLLLIAIALLSLRFVIRGTLEDEVREIGAMKAIGLPHNAIARLYLAKYRVMTFLACVVGGVLAVIATNLLTRSIQVNYAEAPPSVTTVLVPVLALVLVYLFVVAICRGVLRGVKKISVVNALVHGSTLDERQTARRARRQARRVRQTSLASYRGGSVNRRLALLDLRAEGGQWVLISIVFFLATILMTLPLNLLSTFESPRFVTYMGAPESDLRADLQFSDDVDAVREDVLSRMQGDDRLRDVRAFANVLYEAEGDQGEGWETLRVEVGDYSGDTVEFLQGERPEPGQIALSVLNADKYQLSTGDELTIRTGGETTTVVVSGVYQDVTRGGYTAKMQGAATTGAAGYVIYANTADGADPAVVATDYSERFPAATVTPMREYVQQTLSYVTDAFRSAAILSFIFGIGVAVLITSLFLKLRLTRERRKMGVLSALGFSTGEIIAQVRGKTLLAVLVGTLLGLVFAATAGESLVGLVISLAGLGISNLAFLPNPLLVYVVYPLVLITAGYLGAVVLTARLRSADKSWWLKG</sequence>
<feature type="domain" description="ABC3 transporter permease C-terminal" evidence="7">
    <location>
        <begin position="271"/>
        <end position="376"/>
    </location>
</feature>
<proteinExistence type="predicted"/>
<feature type="transmembrane region" description="Helical" evidence="6">
    <location>
        <begin position="668"/>
        <end position="688"/>
    </location>
</feature>
<keyword evidence="2" id="KW-1003">Cell membrane</keyword>
<dbReference type="InterPro" id="IPR038766">
    <property type="entry name" value="Membrane_comp_ABC_pdt"/>
</dbReference>
<feature type="transmembrane region" description="Helical" evidence="6">
    <location>
        <begin position="445"/>
        <end position="466"/>
    </location>
</feature>
<keyword evidence="3 6" id="KW-0812">Transmembrane</keyword>